<dbReference type="Proteomes" id="UP001451606">
    <property type="component" value="Chromosome"/>
</dbReference>
<dbReference type="InterPro" id="IPR001830">
    <property type="entry name" value="Glyco_trans_20"/>
</dbReference>
<dbReference type="SUPFAM" id="SSF53756">
    <property type="entry name" value="UDP-Glycosyltransferase/glycogen phosphorylase"/>
    <property type="match status" value="1"/>
</dbReference>
<evidence type="ECO:0000313" key="1">
    <source>
        <dbReference type="EMBL" id="WYY00655.1"/>
    </source>
</evidence>
<dbReference type="GeneID" id="95967973"/>
<dbReference type="GO" id="GO:0003825">
    <property type="term" value="F:alpha,alpha-trehalose-phosphate synthase (UDP-forming) activity"/>
    <property type="evidence" value="ECO:0007669"/>
    <property type="project" value="TreeGrafter"/>
</dbReference>
<dbReference type="Gene3D" id="3.40.50.2000">
    <property type="entry name" value="Glycogen Phosphorylase B"/>
    <property type="match status" value="2"/>
</dbReference>
<gene>
    <name evidence="1" type="ORF">OXIME_001236</name>
</gene>
<dbReference type="GO" id="GO:0005992">
    <property type="term" value="P:trehalose biosynthetic process"/>
    <property type="evidence" value="ECO:0007669"/>
    <property type="project" value="InterPro"/>
</dbReference>
<evidence type="ECO:0000313" key="2">
    <source>
        <dbReference type="Proteomes" id="UP001451606"/>
    </source>
</evidence>
<dbReference type="PANTHER" id="PTHR10788:SF106">
    <property type="entry name" value="BCDNA.GH08860"/>
    <property type="match status" value="1"/>
</dbReference>
<dbReference type="EMBL" id="CP133772">
    <property type="protein sequence ID" value="WYY00655.1"/>
    <property type="molecule type" value="Genomic_DNA"/>
</dbReference>
<dbReference type="RefSeq" id="WP_393970989.1">
    <property type="nucleotide sequence ID" value="NZ_CP133772.1"/>
</dbReference>
<dbReference type="GO" id="GO:0004805">
    <property type="term" value="F:trehalose-phosphatase activity"/>
    <property type="evidence" value="ECO:0007669"/>
    <property type="project" value="TreeGrafter"/>
</dbReference>
<keyword evidence="2" id="KW-1185">Reference proteome</keyword>
<organism evidence="1 2">
    <name type="scientific">Oxyplasma meridianum</name>
    <dbReference type="NCBI Taxonomy" id="3073602"/>
    <lineage>
        <taxon>Archaea</taxon>
        <taxon>Methanobacteriati</taxon>
        <taxon>Thermoplasmatota</taxon>
        <taxon>Thermoplasmata</taxon>
        <taxon>Thermoplasmatales</taxon>
        <taxon>Thermoplasmataceae</taxon>
        <taxon>Oxyplasma</taxon>
    </lineage>
</organism>
<dbReference type="AlphaFoldDB" id="A0AAX4NIU3"/>
<reference evidence="1 2" key="1">
    <citation type="submission" date="2023-09" db="EMBL/GenBank/DDBJ databases">
        <authorList>
            <person name="Golyshina O.V."/>
            <person name="Lunev E.A."/>
            <person name="Bargiela R."/>
            <person name="Gaines M.C."/>
            <person name="Daum B."/>
            <person name="Bale N.J."/>
            <person name="Koenen M."/>
            <person name="Sinninghe Damst J.S."/>
            <person name="Yakimov M."/>
            <person name="Golyshin P.N."/>
        </authorList>
    </citation>
    <scope>NUCLEOTIDE SEQUENCE [LARGE SCALE GENOMIC DNA]</scope>
    <source>
        <strain evidence="1 2">M1</strain>
    </source>
</reference>
<name>A0AAX4NIU3_9ARCH</name>
<dbReference type="Pfam" id="PF00982">
    <property type="entry name" value="Glyco_transf_20"/>
    <property type="match status" value="1"/>
</dbReference>
<dbReference type="KEGG" id="omr:OXIME_001236"/>
<dbReference type="GO" id="GO:0005829">
    <property type="term" value="C:cytosol"/>
    <property type="evidence" value="ECO:0007669"/>
    <property type="project" value="TreeGrafter"/>
</dbReference>
<dbReference type="PANTHER" id="PTHR10788">
    <property type="entry name" value="TREHALOSE-6-PHOSPHATE SYNTHASE"/>
    <property type="match status" value="1"/>
</dbReference>
<dbReference type="CDD" id="cd03788">
    <property type="entry name" value="GT20_TPS"/>
    <property type="match status" value="1"/>
</dbReference>
<accession>A0AAX4NIU3</accession>
<proteinExistence type="predicted"/>
<protein>
    <submittedName>
        <fullName evidence="1">Trehalose-6-phosphate synthase</fullName>
    </submittedName>
</protein>
<sequence>MSYLLVTSRCPITHDNVRGKHVVKENVGGVATGLRNMMKKEGGVWVCWGDGNLDHEYQEEDYEGYKIVRVLINQREKNGFYDEFSNGTLWPLFHYFRDRIKINNIGYKYYKAVNEKFADKIAKYINKDIKIWVHDYQLTLVPGILRTKGIKNFTIFSWHIPWVASEFYAILPRARDILESMVQSNMITFHNDQYSRNFRNSCEKLLFGEYNLENKLFAYSLGIDYEYFSSAETNQRLKESFKDKKIIFSIDRLDYTKGLTNRVLAIENLMRRYPHYHGKFVYVMVVTPSRTSVSEYMAMKRDLEMTIGRVNGQYGDLEWTPIVYMYRKISGPTLLSYYRIADIALITPLIDGLNLVSKEFVAATEHGMLILSLFAGAIYNLPQAVIVNPNDLDAMADAIDRCIKMPLEEIRQRLTAMKNSVHVRDIRWWIYKIDGTSEKIKNGSFALEIN</sequence>